<dbReference type="GO" id="GO:0000159">
    <property type="term" value="C:protein phosphatase type 2A complex"/>
    <property type="evidence" value="ECO:0007669"/>
    <property type="project" value="InterPro"/>
</dbReference>
<sequence>RTIHGLIYNALKLFMEMNQKLFDDCTQQYKAERQKEKEKLKERDDAWTKIASRAKGNPQVTPSHVPF</sequence>
<proteinExistence type="inferred from homology"/>
<reference evidence="3" key="3">
    <citation type="submission" date="2015-06" db="UniProtKB">
        <authorList>
            <consortium name="EnsemblMetazoa"/>
        </authorList>
    </citation>
    <scope>IDENTIFICATION</scope>
</reference>
<gene>
    <name evidence="2" type="ORF">CAPTEDRAFT_96521</name>
</gene>
<dbReference type="EnsemblMetazoa" id="CapteT96521">
    <property type="protein sequence ID" value="CapteP96521"/>
    <property type="gene ID" value="CapteG96521"/>
</dbReference>
<dbReference type="PANTHER" id="PTHR10257">
    <property type="entry name" value="SERINE/THREONINE PROTEIN PHOSPHATASE 2A PP2A REGULATORY SUBUNIT B"/>
    <property type="match status" value="1"/>
</dbReference>
<dbReference type="Gene3D" id="1.25.10.10">
    <property type="entry name" value="Leucine-rich Repeat Variant"/>
    <property type="match status" value="1"/>
</dbReference>
<dbReference type="HOGENOM" id="CLU_2819850_0_0_1"/>
<reference evidence="4" key="1">
    <citation type="submission" date="2012-12" db="EMBL/GenBank/DDBJ databases">
        <authorList>
            <person name="Hellsten U."/>
            <person name="Grimwood J."/>
            <person name="Chapman J.A."/>
            <person name="Shapiro H."/>
            <person name="Aerts A."/>
            <person name="Otillar R.P."/>
            <person name="Terry A.Y."/>
            <person name="Boore J.L."/>
            <person name="Simakov O."/>
            <person name="Marletaz F."/>
            <person name="Cho S.-J."/>
            <person name="Edsinger-Gonzales E."/>
            <person name="Havlak P."/>
            <person name="Kuo D.-H."/>
            <person name="Larsson T."/>
            <person name="Lv J."/>
            <person name="Arendt D."/>
            <person name="Savage R."/>
            <person name="Osoegawa K."/>
            <person name="de Jong P."/>
            <person name="Lindberg D.R."/>
            <person name="Seaver E.C."/>
            <person name="Weisblat D.A."/>
            <person name="Putnam N.H."/>
            <person name="Grigoriev I.V."/>
            <person name="Rokhsar D.S."/>
        </authorList>
    </citation>
    <scope>NUCLEOTIDE SEQUENCE</scope>
    <source>
        <strain evidence="4">I ESC-2004</strain>
    </source>
</reference>
<dbReference type="Proteomes" id="UP000014760">
    <property type="component" value="Unassembled WGS sequence"/>
</dbReference>
<evidence type="ECO:0000256" key="1">
    <source>
        <dbReference type="ARBA" id="ARBA00009745"/>
    </source>
</evidence>
<evidence type="ECO:0000313" key="2">
    <source>
        <dbReference type="EMBL" id="ELU07890.1"/>
    </source>
</evidence>
<dbReference type="EMBL" id="AMQN01042711">
    <property type="status" value="NOT_ANNOTATED_CDS"/>
    <property type="molecule type" value="Genomic_DNA"/>
</dbReference>
<dbReference type="InterPro" id="IPR011989">
    <property type="entry name" value="ARM-like"/>
</dbReference>
<accession>R7UNT8</accession>
<dbReference type="GO" id="GO:0072542">
    <property type="term" value="F:protein phosphatase activator activity"/>
    <property type="evidence" value="ECO:0007669"/>
    <property type="project" value="TreeGrafter"/>
</dbReference>
<dbReference type="GO" id="GO:0007165">
    <property type="term" value="P:signal transduction"/>
    <property type="evidence" value="ECO:0007669"/>
    <property type="project" value="InterPro"/>
</dbReference>
<feature type="non-terminal residue" evidence="2">
    <location>
        <position position="1"/>
    </location>
</feature>
<dbReference type="InterPro" id="IPR016024">
    <property type="entry name" value="ARM-type_fold"/>
</dbReference>
<dbReference type="SUPFAM" id="SSF48371">
    <property type="entry name" value="ARM repeat"/>
    <property type="match status" value="1"/>
</dbReference>
<evidence type="ECO:0000313" key="3">
    <source>
        <dbReference type="EnsemblMetazoa" id="CapteP96521"/>
    </source>
</evidence>
<dbReference type="OMA" id="QISKEHW"/>
<name>R7UNT8_CAPTE</name>
<dbReference type="InterPro" id="IPR002554">
    <property type="entry name" value="PP2A_B56"/>
</dbReference>
<dbReference type="GO" id="GO:0005634">
    <property type="term" value="C:nucleus"/>
    <property type="evidence" value="ECO:0007669"/>
    <property type="project" value="TreeGrafter"/>
</dbReference>
<dbReference type="PANTHER" id="PTHR10257:SF3">
    <property type="entry name" value="SERINE_THREONINE-PROTEIN PHOSPHATASE 2A 56 KDA REGULATORY SUBUNIT GAMMA ISOFORM"/>
    <property type="match status" value="1"/>
</dbReference>
<protein>
    <submittedName>
        <fullName evidence="2 3">Uncharacterized protein</fullName>
    </submittedName>
</protein>
<dbReference type="Pfam" id="PF01603">
    <property type="entry name" value="B56"/>
    <property type="match status" value="1"/>
</dbReference>
<reference evidence="2 4" key="2">
    <citation type="journal article" date="2013" name="Nature">
        <title>Insights into bilaterian evolution from three spiralian genomes.</title>
        <authorList>
            <person name="Simakov O."/>
            <person name="Marletaz F."/>
            <person name="Cho S.J."/>
            <person name="Edsinger-Gonzales E."/>
            <person name="Havlak P."/>
            <person name="Hellsten U."/>
            <person name="Kuo D.H."/>
            <person name="Larsson T."/>
            <person name="Lv J."/>
            <person name="Arendt D."/>
            <person name="Savage R."/>
            <person name="Osoegawa K."/>
            <person name="de Jong P."/>
            <person name="Grimwood J."/>
            <person name="Chapman J.A."/>
            <person name="Shapiro H."/>
            <person name="Aerts A."/>
            <person name="Otillar R.P."/>
            <person name="Terry A.Y."/>
            <person name="Boore J.L."/>
            <person name="Grigoriev I.V."/>
            <person name="Lindberg D.R."/>
            <person name="Seaver E.C."/>
            <person name="Weisblat D.A."/>
            <person name="Putnam N.H."/>
            <person name="Rokhsar D.S."/>
        </authorList>
    </citation>
    <scope>NUCLEOTIDE SEQUENCE</scope>
    <source>
        <strain evidence="2 4">I ESC-2004</strain>
    </source>
</reference>
<keyword evidence="4" id="KW-1185">Reference proteome</keyword>
<dbReference type="GO" id="GO:0005829">
    <property type="term" value="C:cytosol"/>
    <property type="evidence" value="ECO:0007669"/>
    <property type="project" value="TreeGrafter"/>
</dbReference>
<dbReference type="STRING" id="283909.R7UNT8"/>
<dbReference type="OrthoDB" id="10264446at2759"/>
<dbReference type="AlphaFoldDB" id="R7UNT8"/>
<evidence type="ECO:0000313" key="4">
    <source>
        <dbReference type="Proteomes" id="UP000014760"/>
    </source>
</evidence>
<dbReference type="EMBL" id="KB299532">
    <property type="protein sequence ID" value="ELU07890.1"/>
    <property type="molecule type" value="Genomic_DNA"/>
</dbReference>
<comment type="similarity">
    <text evidence="1">Belongs to the phosphatase 2A regulatory subunit B56 family.</text>
</comment>
<organism evidence="2">
    <name type="scientific">Capitella teleta</name>
    <name type="common">Polychaete worm</name>
    <dbReference type="NCBI Taxonomy" id="283909"/>
    <lineage>
        <taxon>Eukaryota</taxon>
        <taxon>Metazoa</taxon>
        <taxon>Spiralia</taxon>
        <taxon>Lophotrochozoa</taxon>
        <taxon>Annelida</taxon>
        <taxon>Polychaeta</taxon>
        <taxon>Sedentaria</taxon>
        <taxon>Scolecida</taxon>
        <taxon>Capitellidae</taxon>
        <taxon>Capitella</taxon>
    </lineage>
</organism>